<name>A0A1Z5REX8_SORBI</name>
<gene>
    <name evidence="2" type="ORF">SORBI_3006G210233</name>
</gene>
<feature type="region of interest" description="Disordered" evidence="1">
    <location>
        <begin position="1"/>
        <end position="78"/>
    </location>
</feature>
<protein>
    <submittedName>
        <fullName evidence="2">Uncharacterized protein</fullName>
    </submittedName>
</protein>
<dbReference type="Proteomes" id="UP000000768">
    <property type="component" value="Chromosome 6"/>
</dbReference>
<sequence>MQRRRNFQRRAGAARRVAVTLQRAAPPAFPAPHERARRVGGPASRAARGAGAGPGGGSGLAASREPRGPRRRCEGDRGAARVCGVGWKKTKGFFFGGGAGVRARGTGGRAAPHRTAPAPRLPSLPATAAAARTRQPDPRGDLDIAYVHSGEGAARSPAPDLGGGKRETTTCFVTGRPRLCSCALPAASSLVYPPATSSCVVISASSLLHSIIFFKKNILLGSSLFLKI</sequence>
<reference evidence="3" key="2">
    <citation type="journal article" date="2018" name="Plant J.">
        <title>The Sorghum bicolor reference genome: improved assembly, gene annotations, a transcriptome atlas, and signatures of genome organization.</title>
        <authorList>
            <person name="McCormick R.F."/>
            <person name="Truong S.K."/>
            <person name="Sreedasyam A."/>
            <person name="Jenkins J."/>
            <person name="Shu S."/>
            <person name="Sims D."/>
            <person name="Kennedy M."/>
            <person name="Amirebrahimi M."/>
            <person name="Weers B.D."/>
            <person name="McKinley B."/>
            <person name="Mattison A."/>
            <person name="Morishige D.T."/>
            <person name="Grimwood J."/>
            <person name="Schmutz J."/>
            <person name="Mullet J.E."/>
        </authorList>
    </citation>
    <scope>NUCLEOTIDE SEQUENCE [LARGE SCALE GENOMIC DNA]</scope>
    <source>
        <strain evidence="3">cv. BTx623</strain>
    </source>
</reference>
<feature type="compositionally biased region" description="Gly residues" evidence="1">
    <location>
        <begin position="50"/>
        <end position="59"/>
    </location>
</feature>
<dbReference type="InParanoid" id="A0A1Z5REX8"/>
<evidence type="ECO:0000313" key="2">
    <source>
        <dbReference type="EMBL" id="OQU82292.1"/>
    </source>
</evidence>
<accession>A0A1Z5REX8</accession>
<organism evidence="2 3">
    <name type="scientific">Sorghum bicolor</name>
    <name type="common">Sorghum</name>
    <name type="synonym">Sorghum vulgare</name>
    <dbReference type="NCBI Taxonomy" id="4558"/>
    <lineage>
        <taxon>Eukaryota</taxon>
        <taxon>Viridiplantae</taxon>
        <taxon>Streptophyta</taxon>
        <taxon>Embryophyta</taxon>
        <taxon>Tracheophyta</taxon>
        <taxon>Spermatophyta</taxon>
        <taxon>Magnoliopsida</taxon>
        <taxon>Liliopsida</taxon>
        <taxon>Poales</taxon>
        <taxon>Poaceae</taxon>
        <taxon>PACMAD clade</taxon>
        <taxon>Panicoideae</taxon>
        <taxon>Andropogonodae</taxon>
        <taxon>Andropogoneae</taxon>
        <taxon>Sorghinae</taxon>
        <taxon>Sorghum</taxon>
    </lineage>
</organism>
<keyword evidence="3" id="KW-1185">Reference proteome</keyword>
<feature type="compositionally biased region" description="Low complexity" evidence="1">
    <location>
        <begin position="9"/>
        <end position="19"/>
    </location>
</feature>
<feature type="compositionally biased region" description="Low complexity" evidence="1">
    <location>
        <begin position="39"/>
        <end position="49"/>
    </location>
</feature>
<evidence type="ECO:0000313" key="3">
    <source>
        <dbReference type="Proteomes" id="UP000000768"/>
    </source>
</evidence>
<proteinExistence type="predicted"/>
<reference evidence="2 3" key="1">
    <citation type="journal article" date="2009" name="Nature">
        <title>The Sorghum bicolor genome and the diversification of grasses.</title>
        <authorList>
            <person name="Paterson A.H."/>
            <person name="Bowers J.E."/>
            <person name="Bruggmann R."/>
            <person name="Dubchak I."/>
            <person name="Grimwood J."/>
            <person name="Gundlach H."/>
            <person name="Haberer G."/>
            <person name="Hellsten U."/>
            <person name="Mitros T."/>
            <person name="Poliakov A."/>
            <person name="Schmutz J."/>
            <person name="Spannagl M."/>
            <person name="Tang H."/>
            <person name="Wang X."/>
            <person name="Wicker T."/>
            <person name="Bharti A.K."/>
            <person name="Chapman J."/>
            <person name="Feltus F.A."/>
            <person name="Gowik U."/>
            <person name="Grigoriev I.V."/>
            <person name="Lyons E."/>
            <person name="Maher C.A."/>
            <person name="Martis M."/>
            <person name="Narechania A."/>
            <person name="Otillar R.P."/>
            <person name="Penning B.W."/>
            <person name="Salamov A.A."/>
            <person name="Wang Y."/>
            <person name="Zhang L."/>
            <person name="Carpita N.C."/>
            <person name="Freeling M."/>
            <person name="Gingle A.R."/>
            <person name="Hash C.T."/>
            <person name="Keller B."/>
            <person name="Klein P."/>
            <person name="Kresovich S."/>
            <person name="McCann M.C."/>
            <person name="Ming R."/>
            <person name="Peterson D.G."/>
            <person name="Mehboob-ur-Rahman"/>
            <person name="Ware D."/>
            <person name="Westhoff P."/>
            <person name="Mayer K.F."/>
            <person name="Messing J."/>
            <person name="Rokhsar D.S."/>
        </authorList>
    </citation>
    <scope>NUCLEOTIDE SEQUENCE [LARGE SCALE GENOMIC DNA]</scope>
    <source>
        <strain evidence="3">cv. BTx623</strain>
    </source>
</reference>
<feature type="compositionally biased region" description="Basic and acidic residues" evidence="1">
    <location>
        <begin position="64"/>
        <end position="78"/>
    </location>
</feature>
<dbReference type="EMBL" id="CM000765">
    <property type="protein sequence ID" value="OQU82292.1"/>
    <property type="molecule type" value="Genomic_DNA"/>
</dbReference>
<evidence type="ECO:0000256" key="1">
    <source>
        <dbReference type="SAM" id="MobiDB-lite"/>
    </source>
</evidence>
<dbReference type="Gramene" id="OQU82292">
    <property type="protein sequence ID" value="OQU82292"/>
    <property type="gene ID" value="SORBI_3006G210233"/>
</dbReference>
<dbReference type="AlphaFoldDB" id="A0A1Z5REX8"/>